<keyword evidence="1" id="KW-0812">Transmembrane</keyword>
<dbReference type="Proteomes" id="UP001206788">
    <property type="component" value="Unassembled WGS sequence"/>
</dbReference>
<evidence type="ECO:0000313" key="2">
    <source>
        <dbReference type="EMBL" id="MCS5490393.1"/>
    </source>
</evidence>
<feature type="transmembrane region" description="Helical" evidence="1">
    <location>
        <begin position="6"/>
        <end position="27"/>
    </location>
</feature>
<comment type="caution">
    <text evidence="2">The sequence shown here is derived from an EMBL/GenBank/DDBJ whole genome shotgun (WGS) entry which is preliminary data.</text>
</comment>
<evidence type="ECO:0000256" key="1">
    <source>
        <dbReference type="SAM" id="Phobius"/>
    </source>
</evidence>
<feature type="transmembrane region" description="Helical" evidence="1">
    <location>
        <begin position="82"/>
        <end position="100"/>
    </location>
</feature>
<name>A0ABT2G547_9BACT</name>
<evidence type="ECO:0000313" key="3">
    <source>
        <dbReference type="Proteomes" id="UP001206788"/>
    </source>
</evidence>
<dbReference type="EMBL" id="JANWGH010000001">
    <property type="protein sequence ID" value="MCS5490393.1"/>
    <property type="molecule type" value="Genomic_DNA"/>
</dbReference>
<accession>A0ABT2G547</accession>
<gene>
    <name evidence="2" type="ORF">NY014_08130</name>
</gene>
<keyword evidence="1" id="KW-0472">Membrane</keyword>
<keyword evidence="1" id="KW-1133">Transmembrane helix</keyword>
<proteinExistence type="predicted"/>
<organism evidence="2 3">
    <name type="scientific">Algoriphagus limi</name>
    <dbReference type="NCBI Taxonomy" id="2975273"/>
    <lineage>
        <taxon>Bacteria</taxon>
        <taxon>Pseudomonadati</taxon>
        <taxon>Bacteroidota</taxon>
        <taxon>Cytophagia</taxon>
        <taxon>Cytophagales</taxon>
        <taxon>Cyclobacteriaceae</taxon>
        <taxon>Algoriphagus</taxon>
    </lineage>
</organism>
<keyword evidence="3" id="KW-1185">Reference proteome</keyword>
<feature type="transmembrane region" description="Helical" evidence="1">
    <location>
        <begin position="121"/>
        <end position="139"/>
    </location>
</feature>
<dbReference type="Pfam" id="PF09980">
    <property type="entry name" value="DUF2214"/>
    <property type="match status" value="1"/>
</dbReference>
<dbReference type="RefSeq" id="WP_259414064.1">
    <property type="nucleotide sequence ID" value="NZ_JANWGH010000001.1"/>
</dbReference>
<protein>
    <submittedName>
        <fullName evidence="2">DUF2214 family protein</fullName>
    </submittedName>
</protein>
<feature type="transmembrane region" description="Helical" evidence="1">
    <location>
        <begin position="39"/>
        <end position="62"/>
    </location>
</feature>
<dbReference type="InterPro" id="IPR018706">
    <property type="entry name" value="DUF2214_membrane"/>
</dbReference>
<sequence>MELLLRYLHFISVFTLAGSLFAEFFLLDNSLSKKQIKQLSRIDAVYGISALSLLIVGLSLWLGGYGKPTEFYSQNPTFHLKLGLFILVGLISIYPTVFFIKQAKGNQNQKVTIPKGVIWSVRMELILLSIIPILAGLMAKGISIF</sequence>
<reference evidence="2 3" key="1">
    <citation type="submission" date="2022-08" db="EMBL/GenBank/DDBJ databases">
        <title>Algoriphagus sp. CAU 1643 isolated from mud.</title>
        <authorList>
            <person name="Kim W."/>
        </authorList>
    </citation>
    <scope>NUCLEOTIDE SEQUENCE [LARGE SCALE GENOMIC DNA]</scope>
    <source>
        <strain evidence="2 3">CAU 1643</strain>
    </source>
</reference>